<evidence type="ECO:0000313" key="4">
    <source>
        <dbReference type="Proteomes" id="UP000626210"/>
    </source>
</evidence>
<comment type="caution">
    <text evidence="3">The sequence shown here is derived from an EMBL/GenBank/DDBJ whole genome shotgun (WGS) entry which is preliminary data.</text>
</comment>
<accession>A0ABQ3FV52</accession>
<dbReference type="EMBL" id="BMYK01000001">
    <property type="protein sequence ID" value="GHC69225.1"/>
    <property type="molecule type" value="Genomic_DNA"/>
</dbReference>
<sequence>MSGQASPTRVWLVRAALVLAAVAAFVVFGRLSGTARPSGEVATRLALLIPDELSTSDPHVQAWEDAAAELGFGLSVVRASDLLRAGGMPQGAALILPDQVHRRMNDALVKALEQRVLAGTQLLLVHDAGVQDLAGSYPPGASRLSDLAGVSYALYEELRGRMSGDHVAWVEGAAVPLLRLPPGKLIRDGEGEPLSSDQPPPGDDEPLAVVGYHYGRLTYSVFATRGAFAGKRLMHADDGSLLAGVHRVGKGQVLFVNLPLTYLKLRTDGLFLHAFLRYFAQDLVGLPQLSPVPDAKGALIMNWHVDAAAAVPAIEALEALGVFEQGPYSIHLTAGPDVDHPGDGQGMDLAHNPSMQ</sequence>
<protein>
    <recommendedName>
        <fullName evidence="5">DUF4350 domain-containing protein</fullName>
    </recommendedName>
</protein>
<feature type="region of interest" description="Disordered" evidence="1">
    <location>
        <begin position="335"/>
        <end position="356"/>
    </location>
</feature>
<organism evidence="3 4">
    <name type="scientific">Pseudorhodoferax aquiterrae</name>
    <dbReference type="NCBI Taxonomy" id="747304"/>
    <lineage>
        <taxon>Bacteria</taxon>
        <taxon>Pseudomonadati</taxon>
        <taxon>Pseudomonadota</taxon>
        <taxon>Betaproteobacteria</taxon>
        <taxon>Burkholderiales</taxon>
        <taxon>Comamonadaceae</taxon>
    </lineage>
</organism>
<dbReference type="Proteomes" id="UP000626210">
    <property type="component" value="Unassembled WGS sequence"/>
</dbReference>
<dbReference type="InterPro" id="IPR029062">
    <property type="entry name" value="Class_I_gatase-like"/>
</dbReference>
<evidence type="ECO:0008006" key="5">
    <source>
        <dbReference type="Google" id="ProtNLM"/>
    </source>
</evidence>
<dbReference type="Gene3D" id="3.40.50.880">
    <property type="match status" value="1"/>
</dbReference>
<keyword evidence="2" id="KW-0472">Membrane</keyword>
<keyword evidence="2" id="KW-0812">Transmembrane</keyword>
<dbReference type="RefSeq" id="WP_189685203.1">
    <property type="nucleotide sequence ID" value="NZ_BMYK01000001.1"/>
</dbReference>
<evidence type="ECO:0000256" key="2">
    <source>
        <dbReference type="SAM" id="Phobius"/>
    </source>
</evidence>
<keyword evidence="2" id="KW-1133">Transmembrane helix</keyword>
<feature type="transmembrane region" description="Helical" evidence="2">
    <location>
        <begin position="12"/>
        <end position="31"/>
    </location>
</feature>
<proteinExistence type="predicted"/>
<keyword evidence="4" id="KW-1185">Reference proteome</keyword>
<name>A0ABQ3FV52_9BURK</name>
<gene>
    <name evidence="3" type="ORF">GCM10007320_02410</name>
</gene>
<evidence type="ECO:0000313" key="3">
    <source>
        <dbReference type="EMBL" id="GHC69225.1"/>
    </source>
</evidence>
<evidence type="ECO:0000256" key="1">
    <source>
        <dbReference type="SAM" id="MobiDB-lite"/>
    </source>
</evidence>
<reference evidence="4" key="1">
    <citation type="journal article" date="2019" name="Int. J. Syst. Evol. Microbiol.">
        <title>The Global Catalogue of Microorganisms (GCM) 10K type strain sequencing project: providing services to taxonomists for standard genome sequencing and annotation.</title>
        <authorList>
            <consortium name="The Broad Institute Genomics Platform"/>
            <consortium name="The Broad Institute Genome Sequencing Center for Infectious Disease"/>
            <person name="Wu L."/>
            <person name="Ma J."/>
        </authorList>
    </citation>
    <scope>NUCLEOTIDE SEQUENCE [LARGE SCALE GENOMIC DNA]</scope>
    <source>
        <strain evidence="4">KCTC 23314</strain>
    </source>
</reference>